<dbReference type="OrthoDB" id="6617542at2759"/>
<comment type="caution">
    <text evidence="2">The sequence shown here is derived from an EMBL/GenBank/DDBJ whole genome shotgun (WGS) entry which is preliminary data.</text>
</comment>
<evidence type="ECO:0000256" key="1">
    <source>
        <dbReference type="SAM" id="MobiDB-lite"/>
    </source>
</evidence>
<reference evidence="2 3" key="1">
    <citation type="journal article" date="2019" name="Sci. Rep.">
        <title>Orb-weaving spider Araneus ventricosus genome elucidates the spidroin gene catalogue.</title>
        <authorList>
            <person name="Kono N."/>
            <person name="Nakamura H."/>
            <person name="Ohtoshi R."/>
            <person name="Moran D.A.P."/>
            <person name="Shinohara A."/>
            <person name="Yoshida Y."/>
            <person name="Fujiwara M."/>
            <person name="Mori M."/>
            <person name="Tomita M."/>
            <person name="Arakawa K."/>
        </authorList>
    </citation>
    <scope>NUCLEOTIDE SEQUENCE [LARGE SCALE GENOMIC DNA]</scope>
</reference>
<organism evidence="2 3">
    <name type="scientific">Araneus ventricosus</name>
    <name type="common">Orbweaver spider</name>
    <name type="synonym">Epeira ventricosa</name>
    <dbReference type="NCBI Taxonomy" id="182803"/>
    <lineage>
        <taxon>Eukaryota</taxon>
        <taxon>Metazoa</taxon>
        <taxon>Ecdysozoa</taxon>
        <taxon>Arthropoda</taxon>
        <taxon>Chelicerata</taxon>
        <taxon>Arachnida</taxon>
        <taxon>Araneae</taxon>
        <taxon>Araneomorphae</taxon>
        <taxon>Entelegynae</taxon>
        <taxon>Araneoidea</taxon>
        <taxon>Araneidae</taxon>
        <taxon>Araneus</taxon>
    </lineage>
</organism>
<evidence type="ECO:0000313" key="2">
    <source>
        <dbReference type="EMBL" id="GBL86259.1"/>
    </source>
</evidence>
<name>A0A4Y2B469_ARAVE</name>
<feature type="region of interest" description="Disordered" evidence="1">
    <location>
        <begin position="80"/>
        <end position="109"/>
    </location>
</feature>
<dbReference type="AlphaFoldDB" id="A0A4Y2B469"/>
<protein>
    <submittedName>
        <fullName evidence="2">Uncharacterized protein</fullName>
    </submittedName>
</protein>
<accession>A0A4Y2B469</accession>
<dbReference type="EMBL" id="BGPR01000047">
    <property type="protein sequence ID" value="GBL86259.1"/>
    <property type="molecule type" value="Genomic_DNA"/>
</dbReference>
<gene>
    <name evidence="2" type="ORF">AVEN_131987_1</name>
</gene>
<evidence type="ECO:0000313" key="3">
    <source>
        <dbReference type="Proteomes" id="UP000499080"/>
    </source>
</evidence>
<sequence length="109" mass="12612">MQQKVTLFTQMSTDKCIRRESYETLDEKLPIVVEAPEDVLKQAYEERMSIDEDIQIAATVIDFEICQAVCEQDQAINVNDSDRDECVEENPPTNDEMRQEFDNTNTKST</sequence>
<keyword evidence="3" id="KW-1185">Reference proteome</keyword>
<proteinExistence type="predicted"/>
<dbReference type="Proteomes" id="UP000499080">
    <property type="component" value="Unassembled WGS sequence"/>
</dbReference>